<sequence length="319" mass="37712">MRNIICVFFFICTTAFSQNYELVDKIVRNYPSYSNLETLSKRIKNDFKTEATKARAAYTWIATNINYDIETTKKPKVFNTYMYFSERDYERQMKARLKRKVKMALMTKKALCEGYSAMFVELCDLLNLESIIVKGIAKVRPSEINSYKKTKNHAWNAIKIDGKWELVDVGWGNGFIDDISGNWINDFNDFFFFTKPEHFITSHYPELKKWQLLTKTINIKSFYEKPIFYPHYFNSNLVLNEQQKGSIKVSERRIILNFNKKNKKDNLFYKLSGDKYIKSLKVIKNKEDSYNAIIYHNNNTNDILTLYVNLNPVLGFKIN</sequence>
<dbReference type="SUPFAM" id="SSF54001">
    <property type="entry name" value="Cysteine proteinases"/>
    <property type="match status" value="1"/>
</dbReference>
<dbReference type="InterPro" id="IPR002931">
    <property type="entry name" value="Transglutaminase-like"/>
</dbReference>
<dbReference type="EMBL" id="CP157199">
    <property type="protein sequence ID" value="XBG60222.1"/>
    <property type="molecule type" value="Genomic_DNA"/>
</dbReference>
<evidence type="ECO:0000313" key="2">
    <source>
        <dbReference type="EMBL" id="XBG60222.1"/>
    </source>
</evidence>
<dbReference type="RefSeq" id="WP_347922407.1">
    <property type="nucleotide sequence ID" value="NZ_CP157199.1"/>
</dbReference>
<dbReference type="AlphaFoldDB" id="A0AAU7BPV4"/>
<accession>A0AAU7BPV4</accession>
<evidence type="ECO:0000259" key="1">
    <source>
        <dbReference type="SMART" id="SM00460"/>
    </source>
</evidence>
<proteinExistence type="predicted"/>
<dbReference type="Gene3D" id="3.10.620.30">
    <property type="match status" value="1"/>
</dbReference>
<name>A0AAU7BPV4_9FLAO</name>
<feature type="domain" description="Transglutaminase-like" evidence="1">
    <location>
        <begin position="104"/>
        <end position="171"/>
    </location>
</feature>
<dbReference type="InterPro" id="IPR038765">
    <property type="entry name" value="Papain-like_cys_pep_sf"/>
</dbReference>
<dbReference type="Pfam" id="PF01841">
    <property type="entry name" value="Transglut_core"/>
    <property type="match status" value="1"/>
</dbReference>
<gene>
    <name evidence="2" type="ORF">ABGB03_10185</name>
</gene>
<dbReference type="SMART" id="SM00460">
    <property type="entry name" value="TGc"/>
    <property type="match status" value="1"/>
</dbReference>
<organism evidence="2">
    <name type="scientific">Pontimicrobium sp. SW4</name>
    <dbReference type="NCBI Taxonomy" id="3153519"/>
    <lineage>
        <taxon>Bacteria</taxon>
        <taxon>Pseudomonadati</taxon>
        <taxon>Bacteroidota</taxon>
        <taxon>Flavobacteriia</taxon>
        <taxon>Flavobacteriales</taxon>
        <taxon>Flavobacteriaceae</taxon>
        <taxon>Pontimicrobium</taxon>
    </lineage>
</organism>
<dbReference type="GO" id="GO:0005737">
    <property type="term" value="C:cytoplasm"/>
    <property type="evidence" value="ECO:0007669"/>
    <property type="project" value="TreeGrafter"/>
</dbReference>
<dbReference type="PANTHER" id="PTHR46333:SF2">
    <property type="entry name" value="CYTOKINESIS PROTEIN 3"/>
    <property type="match status" value="1"/>
</dbReference>
<dbReference type="PANTHER" id="PTHR46333">
    <property type="entry name" value="CYTOKINESIS PROTEIN 3"/>
    <property type="match status" value="1"/>
</dbReference>
<reference evidence="2" key="1">
    <citation type="submission" date="2024-05" db="EMBL/GenBank/DDBJ databases">
        <title>Pontimicrobium maritimus sp. nov., isolated form sea water.</title>
        <authorList>
            <person name="Muhammad N."/>
            <person name="Vuong T.Q."/>
            <person name="Han H.L."/>
            <person name="Kim S.-G."/>
        </authorList>
    </citation>
    <scope>NUCLEOTIDE SEQUENCE</scope>
    <source>
        <strain evidence="2">SW4</strain>
    </source>
</reference>
<dbReference type="InterPro" id="IPR052557">
    <property type="entry name" value="CAP/Cytokinesis_protein"/>
</dbReference>
<protein>
    <submittedName>
        <fullName evidence="2">Transglutaminase domain-containing protein</fullName>
    </submittedName>
</protein>